<dbReference type="EMBL" id="FNOY01000005">
    <property type="protein sequence ID" value="SDX66762.1"/>
    <property type="molecule type" value="Genomic_DNA"/>
</dbReference>
<protein>
    <submittedName>
        <fullName evidence="2">Uncharacterized protein</fullName>
    </submittedName>
</protein>
<dbReference type="RefSeq" id="WP_090411704.1">
    <property type="nucleotide sequence ID" value="NZ_FNOY01000005.1"/>
</dbReference>
<dbReference type="Proteomes" id="UP000198640">
    <property type="component" value="Unassembled WGS sequence"/>
</dbReference>
<evidence type="ECO:0000313" key="3">
    <source>
        <dbReference type="Proteomes" id="UP000198640"/>
    </source>
</evidence>
<organism evidence="2 3">
    <name type="scientific">Nitrosomonas halophila</name>
    <dbReference type="NCBI Taxonomy" id="44576"/>
    <lineage>
        <taxon>Bacteria</taxon>
        <taxon>Pseudomonadati</taxon>
        <taxon>Pseudomonadota</taxon>
        <taxon>Betaproteobacteria</taxon>
        <taxon>Nitrosomonadales</taxon>
        <taxon>Nitrosomonadaceae</taxon>
        <taxon>Nitrosomonas</taxon>
    </lineage>
</organism>
<dbReference type="OrthoDB" id="5786382at2"/>
<dbReference type="AlphaFoldDB" id="A0A1H3DJR8"/>
<name>A0A1H3DJR8_9PROT</name>
<dbReference type="STRING" id="44576.SAMN05421881_100556"/>
<feature type="signal peptide" evidence="1">
    <location>
        <begin position="1"/>
        <end position="23"/>
    </location>
</feature>
<keyword evidence="1" id="KW-0732">Signal</keyword>
<sequence>MNTLIRKSLIALAMSIPVNVLYAAPPDSEEFLEGTLLFHAEKASIEELDNARGREGIDVTTLNNMNVRATLTDNNATNNTSGFNIIDHGSFAGAGGMFSVIQNSGNNVLIQDSTIINVTILP</sequence>
<evidence type="ECO:0000256" key="1">
    <source>
        <dbReference type="SAM" id="SignalP"/>
    </source>
</evidence>
<feature type="chain" id="PRO_5011793749" evidence="1">
    <location>
        <begin position="24"/>
        <end position="122"/>
    </location>
</feature>
<gene>
    <name evidence="2" type="ORF">SAMN05421881_100556</name>
</gene>
<accession>A0A1H3DJR8</accession>
<reference evidence="2 3" key="1">
    <citation type="submission" date="2016-10" db="EMBL/GenBank/DDBJ databases">
        <authorList>
            <person name="de Groot N.N."/>
        </authorList>
    </citation>
    <scope>NUCLEOTIDE SEQUENCE [LARGE SCALE GENOMIC DNA]</scope>
    <source>
        <strain evidence="2 3">Nm1</strain>
    </source>
</reference>
<proteinExistence type="predicted"/>
<evidence type="ECO:0000313" key="2">
    <source>
        <dbReference type="EMBL" id="SDX66762.1"/>
    </source>
</evidence>
<keyword evidence="3" id="KW-1185">Reference proteome</keyword>